<evidence type="ECO:0000313" key="1">
    <source>
        <dbReference type="EMBL" id="KFB34849.1"/>
    </source>
</evidence>
<accession>A0A084VA55</accession>
<evidence type="ECO:0000313" key="3">
    <source>
        <dbReference type="Proteomes" id="UP000030765"/>
    </source>
</evidence>
<dbReference type="AlphaFoldDB" id="A0A084VA55"/>
<sequence length="157" mass="17671">MLGGNVSEVEPLNEKWIDRVETTNDQEEWTTLTVVLVGSDRSHYVRGAGFYASYILSEVIDSASQEEMHRAIIRLVSRSSIESGSLIDIISVVLKSLGATVAFDCIYWKEVMEAWPVADFARRNPWMGDQHQEDFDTPSLTLLSNARIFDVVILSIC</sequence>
<dbReference type="EnsemblMetazoa" id="ASIC000389-RA">
    <property type="protein sequence ID" value="ASIC000389-PA"/>
    <property type="gene ID" value="ASIC000389"/>
</dbReference>
<dbReference type="EMBL" id="KE524009">
    <property type="protein sequence ID" value="KFB34849.1"/>
    <property type="molecule type" value="Genomic_DNA"/>
</dbReference>
<organism evidence="1">
    <name type="scientific">Anopheles sinensis</name>
    <name type="common">Mosquito</name>
    <dbReference type="NCBI Taxonomy" id="74873"/>
    <lineage>
        <taxon>Eukaryota</taxon>
        <taxon>Metazoa</taxon>
        <taxon>Ecdysozoa</taxon>
        <taxon>Arthropoda</taxon>
        <taxon>Hexapoda</taxon>
        <taxon>Insecta</taxon>
        <taxon>Pterygota</taxon>
        <taxon>Neoptera</taxon>
        <taxon>Endopterygota</taxon>
        <taxon>Diptera</taxon>
        <taxon>Nematocera</taxon>
        <taxon>Culicoidea</taxon>
        <taxon>Culicidae</taxon>
        <taxon>Anophelinae</taxon>
        <taxon>Anopheles</taxon>
    </lineage>
</organism>
<dbReference type="EMBL" id="ATLV01001861">
    <property type="status" value="NOT_ANNOTATED_CDS"/>
    <property type="molecule type" value="Genomic_DNA"/>
</dbReference>
<keyword evidence="3" id="KW-1185">Reference proteome</keyword>
<dbReference type="VEuPathDB" id="VectorBase:ASIC000389"/>
<gene>
    <name evidence="1" type="ORF">ZHAS_00000389</name>
</gene>
<reference evidence="2" key="2">
    <citation type="submission" date="2020-05" db="UniProtKB">
        <authorList>
            <consortium name="EnsemblMetazoa"/>
        </authorList>
    </citation>
    <scope>IDENTIFICATION</scope>
</reference>
<proteinExistence type="predicted"/>
<evidence type="ECO:0000313" key="2">
    <source>
        <dbReference type="EnsemblMetazoa" id="ASIC000389-PA"/>
    </source>
</evidence>
<dbReference type="GO" id="GO:0016853">
    <property type="term" value="F:isomerase activity"/>
    <property type="evidence" value="ECO:0007669"/>
    <property type="project" value="UniProtKB-KW"/>
</dbReference>
<keyword evidence="1" id="KW-0413">Isomerase</keyword>
<dbReference type="Proteomes" id="UP000030765">
    <property type="component" value="Unassembled WGS sequence"/>
</dbReference>
<name>A0A084VA55_ANOSI</name>
<dbReference type="EMBL" id="ATLV01001862">
    <property type="status" value="NOT_ANNOTATED_CDS"/>
    <property type="molecule type" value="Genomic_DNA"/>
</dbReference>
<protein>
    <submittedName>
        <fullName evidence="1 2">Muconate cycloisomerase</fullName>
    </submittedName>
</protein>
<reference evidence="1 3" key="1">
    <citation type="journal article" date="2014" name="BMC Genomics">
        <title>Genome sequence of Anopheles sinensis provides insight into genetics basis of mosquito competence for malaria parasites.</title>
        <authorList>
            <person name="Zhou D."/>
            <person name="Zhang D."/>
            <person name="Ding G."/>
            <person name="Shi L."/>
            <person name="Hou Q."/>
            <person name="Ye Y."/>
            <person name="Xu Y."/>
            <person name="Zhou H."/>
            <person name="Xiong C."/>
            <person name="Li S."/>
            <person name="Yu J."/>
            <person name="Hong S."/>
            <person name="Yu X."/>
            <person name="Zou P."/>
            <person name="Chen C."/>
            <person name="Chang X."/>
            <person name="Wang W."/>
            <person name="Lv Y."/>
            <person name="Sun Y."/>
            <person name="Ma L."/>
            <person name="Shen B."/>
            <person name="Zhu C."/>
        </authorList>
    </citation>
    <scope>NUCLEOTIDE SEQUENCE [LARGE SCALE GENOMIC DNA]</scope>
</reference>